<evidence type="ECO:0000313" key="8">
    <source>
        <dbReference type="EMBL" id="ONM48917.1"/>
    </source>
</evidence>
<organism evidence="8 9">
    <name type="scientific">Nocardia donostiensis</name>
    <dbReference type="NCBI Taxonomy" id="1538463"/>
    <lineage>
        <taxon>Bacteria</taxon>
        <taxon>Bacillati</taxon>
        <taxon>Actinomycetota</taxon>
        <taxon>Actinomycetes</taxon>
        <taxon>Mycobacteriales</taxon>
        <taxon>Nocardiaceae</taxon>
        <taxon>Nocardia</taxon>
    </lineage>
</organism>
<evidence type="ECO:0000313" key="9">
    <source>
        <dbReference type="Proteomes" id="UP000188836"/>
    </source>
</evidence>
<dbReference type="SUPFAM" id="SSF50129">
    <property type="entry name" value="GroES-like"/>
    <property type="match status" value="1"/>
</dbReference>
<dbReference type="InterPro" id="IPR013149">
    <property type="entry name" value="ADH-like_C"/>
</dbReference>
<feature type="domain" description="Alcohol dehydrogenase-like C-terminal" evidence="6">
    <location>
        <begin position="189"/>
        <end position="258"/>
    </location>
</feature>
<keyword evidence="9" id="KW-1185">Reference proteome</keyword>
<proteinExistence type="inferred from homology"/>
<feature type="domain" description="Alcohol dehydrogenase-like N-terminal" evidence="7">
    <location>
        <begin position="25"/>
        <end position="145"/>
    </location>
</feature>
<dbReference type="Gene3D" id="3.40.50.720">
    <property type="entry name" value="NAD(P)-binding Rossmann-like Domain"/>
    <property type="match status" value="1"/>
</dbReference>
<dbReference type="InterPro" id="IPR011032">
    <property type="entry name" value="GroES-like_sf"/>
</dbReference>
<comment type="caution">
    <text evidence="8">The sequence shown here is derived from an EMBL/GenBank/DDBJ whole genome shotgun (WGS) entry which is preliminary data.</text>
</comment>
<dbReference type="RefSeq" id="WP_077116397.1">
    <property type="nucleotide sequence ID" value="NZ_LOKT01000005.1"/>
</dbReference>
<evidence type="ECO:0000259" key="6">
    <source>
        <dbReference type="Pfam" id="PF00107"/>
    </source>
</evidence>
<dbReference type="PANTHER" id="PTHR42813">
    <property type="entry name" value="ZINC-TYPE ALCOHOL DEHYDROGENASE-LIKE"/>
    <property type="match status" value="1"/>
</dbReference>
<evidence type="ECO:0000256" key="3">
    <source>
        <dbReference type="ARBA" id="ARBA00022833"/>
    </source>
</evidence>
<dbReference type="SUPFAM" id="SSF51735">
    <property type="entry name" value="NAD(P)-binding Rossmann-fold domains"/>
    <property type="match status" value="1"/>
</dbReference>
<dbReference type="Pfam" id="PF00107">
    <property type="entry name" value="ADH_zinc_N"/>
    <property type="match status" value="1"/>
</dbReference>
<dbReference type="STRING" id="1538463.B0T36_09345"/>
<name>A0A1W0BJX6_9NOCA</name>
<evidence type="ECO:0000256" key="4">
    <source>
        <dbReference type="ARBA" id="ARBA00023002"/>
    </source>
</evidence>
<keyword evidence="3 5" id="KW-0862">Zinc</keyword>
<dbReference type="EMBL" id="MUMY01000007">
    <property type="protein sequence ID" value="ONM48917.1"/>
    <property type="molecule type" value="Genomic_DNA"/>
</dbReference>
<evidence type="ECO:0000256" key="5">
    <source>
        <dbReference type="RuleBase" id="RU361277"/>
    </source>
</evidence>
<dbReference type="PANTHER" id="PTHR42813:SF2">
    <property type="entry name" value="DEHYDROGENASE, ZINC-CONTAINING, PUTATIVE (AFU_ORTHOLOGUE AFUA_2G02810)-RELATED"/>
    <property type="match status" value="1"/>
</dbReference>
<comment type="similarity">
    <text evidence="5">Belongs to the zinc-containing alcohol dehydrogenase family.</text>
</comment>
<dbReference type="Gene3D" id="3.90.180.10">
    <property type="entry name" value="Medium-chain alcohol dehydrogenases, catalytic domain"/>
    <property type="match status" value="1"/>
</dbReference>
<keyword evidence="4" id="KW-0560">Oxidoreductase</keyword>
<dbReference type="PROSITE" id="PS00059">
    <property type="entry name" value="ADH_ZINC"/>
    <property type="match status" value="1"/>
</dbReference>
<dbReference type="AlphaFoldDB" id="A0A1W0BJX6"/>
<gene>
    <name evidence="8" type="ORF">B0T46_10695</name>
</gene>
<evidence type="ECO:0000259" key="7">
    <source>
        <dbReference type="Pfam" id="PF08240"/>
    </source>
</evidence>
<dbReference type="GO" id="GO:0016491">
    <property type="term" value="F:oxidoreductase activity"/>
    <property type="evidence" value="ECO:0007669"/>
    <property type="project" value="UniProtKB-KW"/>
</dbReference>
<dbReference type="InterPro" id="IPR013154">
    <property type="entry name" value="ADH-like_N"/>
</dbReference>
<dbReference type="InterPro" id="IPR036291">
    <property type="entry name" value="NAD(P)-bd_dom_sf"/>
</dbReference>
<dbReference type="InterPro" id="IPR002328">
    <property type="entry name" value="ADH_Zn_CS"/>
</dbReference>
<sequence length="395" mass="42255">MKAVTWQGKRKVAVETVPDPRIEQPTDAIIKVTSAGICGSDLHLYEILGPYMSQGDVLGHETIGIVEEVGPAVTGLSGGDRVVVPFQISCGDCYMCTHGLQTQCETTQVHEQHSGAALFGYSKLYGQVPGGQAEYLRVPHADYTHIKVPPGPADDRFLYLSDVLPTAWQAVEYAEVPDGGLLVVLGLGPIGDMCCRVAAHRGYAVVGVDRVPERVARVAARGIEAIDRTAIDEPLGEIIRGLTHGRGADAVIDAVGMEAHGSPITSLAQWSAGFLPDFVTRKVMDTAGIDRLSALYDAIDIVRRGGTISLIGVYGGMADPMPMRVLFDKQIQVRMGQANVKHWVDDIMPLLGDDDPLGVDGFATHRLPLDGAPEAYATFQRKADAAVKILLEPAA</sequence>
<dbReference type="Proteomes" id="UP000188836">
    <property type="component" value="Unassembled WGS sequence"/>
</dbReference>
<evidence type="ECO:0000256" key="1">
    <source>
        <dbReference type="ARBA" id="ARBA00001947"/>
    </source>
</evidence>
<dbReference type="OrthoDB" id="241504at2"/>
<dbReference type="Pfam" id="PF08240">
    <property type="entry name" value="ADH_N"/>
    <property type="match status" value="1"/>
</dbReference>
<comment type="cofactor">
    <cofactor evidence="1 5">
        <name>Zn(2+)</name>
        <dbReference type="ChEBI" id="CHEBI:29105"/>
    </cofactor>
</comment>
<evidence type="ECO:0000256" key="2">
    <source>
        <dbReference type="ARBA" id="ARBA00022723"/>
    </source>
</evidence>
<protein>
    <submittedName>
        <fullName evidence="8">Glutathione-dependent formaldehyde dehydrogenase</fullName>
    </submittedName>
</protein>
<reference evidence="8 9" key="1">
    <citation type="journal article" date="2016" name="Antonie Van Leeuwenhoek">
        <title>Nocardia donostiensis sp. nov., isolated from human respiratory specimens.</title>
        <authorList>
            <person name="Ercibengoa M."/>
            <person name="Bell M."/>
            <person name="Marimon J.M."/>
            <person name="Humrighouse B."/>
            <person name="Klenk H.P."/>
            <person name="Potter G."/>
            <person name="Perez-Trallero E."/>
        </authorList>
    </citation>
    <scope>NUCLEOTIDE SEQUENCE [LARGE SCALE GENOMIC DNA]</scope>
    <source>
        <strain evidence="8 9">X1655</strain>
    </source>
</reference>
<dbReference type="GO" id="GO:0008270">
    <property type="term" value="F:zinc ion binding"/>
    <property type="evidence" value="ECO:0007669"/>
    <property type="project" value="InterPro"/>
</dbReference>
<keyword evidence="2 5" id="KW-0479">Metal-binding</keyword>
<accession>A0A1W0BJX6</accession>